<proteinExistence type="predicted"/>
<dbReference type="Proteomes" id="UP000095283">
    <property type="component" value="Unplaced"/>
</dbReference>
<organism evidence="1 2">
    <name type="scientific">Heterorhabditis bacteriophora</name>
    <name type="common">Entomopathogenic nematode worm</name>
    <dbReference type="NCBI Taxonomy" id="37862"/>
    <lineage>
        <taxon>Eukaryota</taxon>
        <taxon>Metazoa</taxon>
        <taxon>Ecdysozoa</taxon>
        <taxon>Nematoda</taxon>
        <taxon>Chromadorea</taxon>
        <taxon>Rhabditida</taxon>
        <taxon>Rhabditina</taxon>
        <taxon>Rhabditomorpha</taxon>
        <taxon>Strongyloidea</taxon>
        <taxon>Heterorhabditidae</taxon>
        <taxon>Heterorhabditis</taxon>
    </lineage>
</organism>
<reference evidence="2" key="1">
    <citation type="submission" date="2016-11" db="UniProtKB">
        <authorList>
            <consortium name="WormBaseParasite"/>
        </authorList>
    </citation>
    <scope>IDENTIFICATION</scope>
</reference>
<name>A0A1I7XM91_HETBA</name>
<sequence>MPFHMVPSHEVCRWQPDKRRGVHAFYGTYNGPNLKGINDASSYYFYEKRGGGRAFVSQWQPFDGFRFYSPFFNKRSPHLWELIDGSSLTY</sequence>
<keyword evidence="1" id="KW-1185">Reference proteome</keyword>
<evidence type="ECO:0000313" key="1">
    <source>
        <dbReference type="Proteomes" id="UP000095283"/>
    </source>
</evidence>
<protein>
    <submittedName>
        <fullName evidence="2">TLDc domain-containing protein</fullName>
    </submittedName>
</protein>
<dbReference type="AlphaFoldDB" id="A0A1I7XM91"/>
<accession>A0A1I7XM91</accession>
<evidence type="ECO:0000313" key="2">
    <source>
        <dbReference type="WBParaSite" id="Hba_18851"/>
    </source>
</evidence>
<dbReference type="WBParaSite" id="Hba_18851">
    <property type="protein sequence ID" value="Hba_18851"/>
    <property type="gene ID" value="Hba_18851"/>
</dbReference>